<feature type="region of interest" description="Disordered" evidence="1">
    <location>
        <begin position="171"/>
        <end position="284"/>
    </location>
</feature>
<proteinExistence type="predicted"/>
<accession>A0A2C5Y8R1</accession>
<feature type="compositionally biased region" description="Low complexity" evidence="1">
    <location>
        <begin position="259"/>
        <end position="279"/>
    </location>
</feature>
<protein>
    <submittedName>
        <fullName evidence="2">Uncharacterized protein</fullName>
    </submittedName>
</protein>
<feature type="compositionally biased region" description="Polar residues" evidence="1">
    <location>
        <begin position="236"/>
        <end position="252"/>
    </location>
</feature>
<dbReference type="Proteomes" id="UP000226431">
    <property type="component" value="Unassembled WGS sequence"/>
</dbReference>
<feature type="compositionally biased region" description="Basic and acidic residues" evidence="1">
    <location>
        <begin position="1"/>
        <end position="13"/>
    </location>
</feature>
<dbReference type="EMBL" id="NJES01000272">
    <property type="protein sequence ID" value="PHH74458.1"/>
    <property type="molecule type" value="Genomic_DNA"/>
</dbReference>
<evidence type="ECO:0000313" key="3">
    <source>
        <dbReference type="Proteomes" id="UP000226431"/>
    </source>
</evidence>
<name>A0A2C5Y8R1_9HYPO</name>
<dbReference type="AlphaFoldDB" id="A0A2C5Y8R1"/>
<feature type="compositionally biased region" description="Basic and acidic residues" evidence="1">
    <location>
        <begin position="20"/>
        <end position="32"/>
    </location>
</feature>
<sequence>MMRRDAVPERDSNPNRGPAPRRDAVPERETAPRRRMVPVQAKATRLNGGVVAITAFAEPSSPPLNDTGQPSEGDLSASPPSVPRYRPHSPLAAPQQPARRRPLSETLADDWAAGRLRPMQSLEADARNPGVMKRRGRRLRQGEESHETSSSSSDDDFAFESLAPLSAAISASFPRRPVSVAHTPPPVSLTPRRSRRKGEKPRSRSRTSAHSLAVEFAGHVPERSSSLNQWSLTSSMTSPVTELSDQTSTASKQQKKLDSSASSFISSSAASTYTSSSDADPLHLDGESLLFKPEGYGTANLPGLIAVREKSGRRGGARGSADASSEEKLPARRHGRGRRAARRARGGLRIEPVMEDWEEGHAADVE</sequence>
<comment type="caution">
    <text evidence="2">The sequence shown here is derived from an EMBL/GenBank/DDBJ whole genome shotgun (WGS) entry which is preliminary data.</text>
</comment>
<evidence type="ECO:0000313" key="2">
    <source>
        <dbReference type="EMBL" id="PHH74458.1"/>
    </source>
</evidence>
<gene>
    <name evidence="2" type="ORF">CDD80_3067</name>
</gene>
<evidence type="ECO:0000256" key="1">
    <source>
        <dbReference type="SAM" id="MobiDB-lite"/>
    </source>
</evidence>
<feature type="region of interest" description="Disordered" evidence="1">
    <location>
        <begin position="54"/>
        <end position="157"/>
    </location>
</feature>
<dbReference type="OrthoDB" id="4928256at2759"/>
<feature type="compositionally biased region" description="Low complexity" evidence="1">
    <location>
        <begin position="224"/>
        <end position="235"/>
    </location>
</feature>
<feature type="compositionally biased region" description="Basic residues" evidence="1">
    <location>
        <begin position="331"/>
        <end position="346"/>
    </location>
</feature>
<organism evidence="2 3">
    <name type="scientific">Ophiocordyceps camponoti-rufipedis</name>
    <dbReference type="NCBI Taxonomy" id="2004952"/>
    <lineage>
        <taxon>Eukaryota</taxon>
        <taxon>Fungi</taxon>
        <taxon>Dikarya</taxon>
        <taxon>Ascomycota</taxon>
        <taxon>Pezizomycotina</taxon>
        <taxon>Sordariomycetes</taxon>
        <taxon>Hypocreomycetidae</taxon>
        <taxon>Hypocreales</taxon>
        <taxon>Ophiocordycipitaceae</taxon>
        <taxon>Ophiocordyceps</taxon>
    </lineage>
</organism>
<feature type="region of interest" description="Disordered" evidence="1">
    <location>
        <begin position="307"/>
        <end position="348"/>
    </location>
</feature>
<keyword evidence="3" id="KW-1185">Reference proteome</keyword>
<reference evidence="2 3" key="1">
    <citation type="submission" date="2017-06" db="EMBL/GenBank/DDBJ databases">
        <title>Ant-infecting Ophiocordyceps genomes reveal a high diversity of potential behavioral manipulation genes and a possible major role for enterotoxins.</title>
        <authorList>
            <person name="De Bekker C."/>
            <person name="Evans H.C."/>
            <person name="Brachmann A."/>
            <person name="Hughes D.P."/>
        </authorList>
    </citation>
    <scope>NUCLEOTIDE SEQUENCE [LARGE SCALE GENOMIC DNA]</scope>
    <source>
        <strain evidence="2 3">Map16</strain>
    </source>
</reference>
<feature type="compositionally biased region" description="Basic residues" evidence="1">
    <location>
        <begin position="192"/>
        <end position="207"/>
    </location>
</feature>
<feature type="region of interest" description="Disordered" evidence="1">
    <location>
        <begin position="1"/>
        <end position="42"/>
    </location>
</feature>